<protein>
    <recommendedName>
        <fullName evidence="3">BrnA antitoxin family protein</fullName>
    </recommendedName>
</protein>
<dbReference type="EMBL" id="CP000758">
    <property type="protein sequence ID" value="ABS14248.1"/>
    <property type="molecule type" value="Genomic_DNA"/>
</dbReference>
<evidence type="ECO:0008006" key="3">
    <source>
        <dbReference type="Google" id="ProtNLM"/>
    </source>
</evidence>
<organism evidence="1 2">
    <name type="scientific">Brucella anthropi (strain ATCC 49188 / DSM 6882 / CCUG 24695 / JCM 21032 / LMG 3331 / NBRC 15819 / NCTC 12168 / Alc 37)</name>
    <name type="common">Ochrobactrum anthropi</name>
    <dbReference type="NCBI Taxonomy" id="439375"/>
    <lineage>
        <taxon>Bacteria</taxon>
        <taxon>Pseudomonadati</taxon>
        <taxon>Pseudomonadota</taxon>
        <taxon>Alphaproteobacteria</taxon>
        <taxon>Hyphomicrobiales</taxon>
        <taxon>Brucellaceae</taxon>
        <taxon>Brucella/Ochrobactrum group</taxon>
        <taxon>Brucella</taxon>
    </lineage>
</organism>
<dbReference type="KEGG" id="oan:Oant_1532"/>
<evidence type="ECO:0000313" key="1">
    <source>
        <dbReference type="EMBL" id="ABS14248.1"/>
    </source>
</evidence>
<dbReference type="PATRIC" id="fig|439375.7.peg.1607"/>
<dbReference type="RefSeq" id="WP_012091586.1">
    <property type="nucleotide sequence ID" value="NC_009667.1"/>
</dbReference>
<dbReference type="Pfam" id="PF14384">
    <property type="entry name" value="BrnA_antitoxin"/>
    <property type="match status" value="1"/>
</dbReference>
<sequence length="101" mass="11221">MTNNKRKAIRPLTDAEEAEIQREIAADPDAPELTDEQATQRMTFAEAVRRTRGPGKKAPKETVTLRLDPDVVEAFKADGPGWQGRVNEALRKAKKLPNRAA</sequence>
<dbReference type="HOGENOM" id="CLU_140900_0_0_5"/>
<dbReference type="AlphaFoldDB" id="A6WZ44"/>
<dbReference type="Proteomes" id="UP000002301">
    <property type="component" value="Chromosome 1"/>
</dbReference>
<accession>A6WZ44</accession>
<proteinExistence type="predicted"/>
<name>A6WZ44_BRUA4</name>
<dbReference type="InterPro" id="IPR025528">
    <property type="entry name" value="BrnA_antitoxin"/>
</dbReference>
<keyword evidence="2" id="KW-1185">Reference proteome</keyword>
<dbReference type="eggNOG" id="COG3514">
    <property type="taxonomic scope" value="Bacteria"/>
</dbReference>
<evidence type="ECO:0000313" key="2">
    <source>
        <dbReference type="Proteomes" id="UP000002301"/>
    </source>
</evidence>
<gene>
    <name evidence="1" type="ordered locus">Oant_1532</name>
</gene>
<dbReference type="STRING" id="439375.Oant_1532"/>
<dbReference type="PhylomeDB" id="A6WZ44"/>
<reference evidence="1 2" key="1">
    <citation type="journal article" date="2011" name="J. Bacteriol.">
        <title>Genome of Ochrobactrum anthropi ATCC 49188 T, a versatile opportunistic pathogen and symbiont of several eukaryotic hosts.</title>
        <authorList>
            <person name="Chain P.S."/>
            <person name="Lang D.M."/>
            <person name="Comerci D.J."/>
            <person name="Malfatti S.A."/>
            <person name="Vergez L.M."/>
            <person name="Shin M."/>
            <person name="Ugalde R.A."/>
            <person name="Garcia E."/>
            <person name="Tolmasky M.E."/>
        </authorList>
    </citation>
    <scope>NUCLEOTIDE SEQUENCE [LARGE SCALE GENOMIC DNA]</scope>
    <source>
        <strain evidence="2">ATCC 49188 / DSM 6882 / CCUG 24695 / JCM 21032 / LMG 3331 / NBRC 15819 / NCTC 12168 / Alc 37</strain>
    </source>
</reference>